<accession>A0A1E1LT37</accession>
<keyword evidence="5" id="KW-1185">Reference proteome</keyword>
<dbReference type="Gene3D" id="3.90.180.10">
    <property type="entry name" value="Medium-chain alcohol dehydrogenases, catalytic domain"/>
    <property type="match status" value="1"/>
</dbReference>
<evidence type="ECO:0000313" key="4">
    <source>
        <dbReference type="EMBL" id="CZT13653.1"/>
    </source>
</evidence>
<dbReference type="EMBL" id="FJUW01000092">
    <property type="protein sequence ID" value="CZT13653.1"/>
    <property type="molecule type" value="Genomic_DNA"/>
</dbReference>
<evidence type="ECO:0000256" key="1">
    <source>
        <dbReference type="ARBA" id="ARBA00008072"/>
    </source>
</evidence>
<organism evidence="4 5">
    <name type="scientific">Rhynchosporium graminicola</name>
    <dbReference type="NCBI Taxonomy" id="2792576"/>
    <lineage>
        <taxon>Eukaryota</taxon>
        <taxon>Fungi</taxon>
        <taxon>Dikarya</taxon>
        <taxon>Ascomycota</taxon>
        <taxon>Pezizomycotina</taxon>
        <taxon>Leotiomycetes</taxon>
        <taxon>Helotiales</taxon>
        <taxon>Ploettnerulaceae</taxon>
        <taxon>Rhynchosporium</taxon>
    </lineage>
</organism>
<dbReference type="Gene3D" id="3.40.50.720">
    <property type="entry name" value="NAD(P)-binding Rossmann-like Domain"/>
    <property type="match status" value="1"/>
</dbReference>
<sequence length="364" mass="38577">MNDSAAVSREMFALPSTQRAVVVKADGQVTVQDDYPVRALEPDEFCVKTEALAVNPSDLKLTQADFSLPSGVLGGDYAGTVIAVGSDVKGIELGDRVCGGQNPMHAKMPDMGAFKEYNVNNGRIWLKLPSWIDTEAGASMGVSVGTAGHAIIAAGLPLPDVPAEKPFTVLVWGGATSTGTIAIQLLKLANLTPIATCSPKNFDLVESYGAAEVFDYKDPEVAGKIRTYTGNRLAYALDCVSTVPTTKACYAAIGRAGGKYVALNAYPEHTASRKLVSGDWVLAPTLSGHGSTWPAPYGRPASEELRKAGFHFYEVAQKLLDEGKLRPHPIRVLDGGLEAVAEGLELVKSGTLSAQKVVIRMHHV</sequence>
<name>A0A1E1LT37_9HELO</name>
<evidence type="ECO:0000259" key="3">
    <source>
        <dbReference type="PROSITE" id="PS50206"/>
    </source>
</evidence>
<dbReference type="GO" id="GO:0016651">
    <property type="term" value="F:oxidoreductase activity, acting on NAD(P)H"/>
    <property type="evidence" value="ECO:0007669"/>
    <property type="project" value="InterPro"/>
</dbReference>
<keyword evidence="2" id="KW-0560">Oxidoreductase</keyword>
<dbReference type="InterPro" id="IPR036291">
    <property type="entry name" value="NAD(P)-bd_dom_sf"/>
</dbReference>
<dbReference type="FunCoup" id="A0A1E1LT37">
    <property type="interactions" value="227"/>
</dbReference>
<proteinExistence type="inferred from homology"/>
<reference evidence="5" key="1">
    <citation type="submission" date="2016-03" db="EMBL/GenBank/DDBJ databases">
        <authorList>
            <person name="Ploux O."/>
        </authorList>
    </citation>
    <scope>NUCLEOTIDE SEQUENCE [LARGE SCALE GENOMIC DNA]</scope>
    <source>
        <strain evidence="5">UK7</strain>
    </source>
</reference>
<dbReference type="SMART" id="SM00829">
    <property type="entry name" value="PKS_ER"/>
    <property type="match status" value="1"/>
</dbReference>
<dbReference type="InterPro" id="IPR047122">
    <property type="entry name" value="Trans-enoyl_RdTase-like"/>
</dbReference>
<evidence type="ECO:0000256" key="2">
    <source>
        <dbReference type="ARBA" id="ARBA00023002"/>
    </source>
</evidence>
<dbReference type="SUPFAM" id="SSF50129">
    <property type="entry name" value="GroES-like"/>
    <property type="match status" value="1"/>
</dbReference>
<dbReference type="Pfam" id="PF00107">
    <property type="entry name" value="ADH_zinc_N"/>
    <property type="match status" value="1"/>
</dbReference>
<dbReference type="AlphaFoldDB" id="A0A1E1LT37"/>
<dbReference type="InterPro" id="IPR020843">
    <property type="entry name" value="ER"/>
</dbReference>
<protein>
    <submittedName>
        <fullName evidence="4">Related to toxD protein</fullName>
    </submittedName>
</protein>
<dbReference type="SUPFAM" id="SSF51735">
    <property type="entry name" value="NAD(P)-binding Rossmann-fold domains"/>
    <property type="match status" value="1"/>
</dbReference>
<feature type="domain" description="Rhodanese" evidence="3">
    <location>
        <begin position="301"/>
        <end position="348"/>
    </location>
</feature>
<dbReference type="InParanoid" id="A0A1E1LT37"/>
<comment type="similarity">
    <text evidence="1">Belongs to the zinc-containing alcohol dehydrogenase family.</text>
</comment>
<dbReference type="InterPro" id="IPR001763">
    <property type="entry name" value="Rhodanese-like_dom"/>
</dbReference>
<dbReference type="InterPro" id="IPR013154">
    <property type="entry name" value="ADH-like_N"/>
</dbReference>
<dbReference type="PROSITE" id="PS50206">
    <property type="entry name" value="RHODANESE_3"/>
    <property type="match status" value="1"/>
</dbReference>
<gene>
    <name evidence="4" type="ORF">RCO7_11413</name>
</gene>
<dbReference type="Pfam" id="PF08240">
    <property type="entry name" value="ADH_N"/>
    <property type="match status" value="1"/>
</dbReference>
<comment type="caution">
    <text evidence="4">The sequence shown here is derived from an EMBL/GenBank/DDBJ whole genome shotgun (WGS) entry which is preliminary data.</text>
</comment>
<dbReference type="InterPro" id="IPR011032">
    <property type="entry name" value="GroES-like_sf"/>
</dbReference>
<evidence type="ECO:0000313" key="5">
    <source>
        <dbReference type="Proteomes" id="UP000178129"/>
    </source>
</evidence>
<dbReference type="PANTHER" id="PTHR45348">
    <property type="entry name" value="HYPOTHETICAL OXIDOREDUCTASE (EUROFUNG)"/>
    <property type="match status" value="1"/>
</dbReference>
<dbReference type="InterPro" id="IPR013149">
    <property type="entry name" value="ADH-like_C"/>
</dbReference>
<dbReference type="Proteomes" id="UP000178129">
    <property type="component" value="Unassembled WGS sequence"/>
</dbReference>
<dbReference type="CDD" id="cd08249">
    <property type="entry name" value="enoyl_reductase_like"/>
    <property type="match status" value="1"/>
</dbReference>
<dbReference type="PANTHER" id="PTHR45348:SF2">
    <property type="entry name" value="ZINC-TYPE ALCOHOL DEHYDROGENASE-LIKE PROTEIN C2E1P3.01"/>
    <property type="match status" value="1"/>
</dbReference>
<dbReference type="STRING" id="914237.A0A1E1LT37"/>